<keyword evidence="1" id="KW-0521">NADP</keyword>
<dbReference type="RefSeq" id="WP_142706307.1">
    <property type="nucleotide sequence ID" value="NZ_VIRS01000014.1"/>
</dbReference>
<dbReference type="CDD" id="cd05286">
    <property type="entry name" value="QOR2"/>
    <property type="match status" value="1"/>
</dbReference>
<dbReference type="NCBIfam" id="NF008024">
    <property type="entry name" value="PRK10754.1"/>
    <property type="match status" value="1"/>
</dbReference>
<dbReference type="GO" id="GO:0008270">
    <property type="term" value="F:zinc ion binding"/>
    <property type="evidence" value="ECO:0007669"/>
    <property type="project" value="InterPro"/>
</dbReference>
<dbReference type="InterPro" id="IPR036291">
    <property type="entry name" value="NAD(P)-bd_dom_sf"/>
</dbReference>
<dbReference type="OrthoDB" id="4190732at2"/>
<dbReference type="InParanoid" id="A0A545APH6"/>
<accession>A0A545APH6</accession>
<reference evidence="4 5" key="1">
    <citation type="submission" date="2019-07" db="EMBL/GenBank/DDBJ databases">
        <title>Cryptosporangium phraense sp. nov., isolated from plant litter.</title>
        <authorList>
            <person name="Suriyachadkun C."/>
        </authorList>
    </citation>
    <scope>NUCLEOTIDE SEQUENCE [LARGE SCALE GENOMIC DNA]</scope>
    <source>
        <strain evidence="4 5">A-T 5661</strain>
    </source>
</reference>
<organism evidence="4 5">
    <name type="scientific">Cryptosporangium phraense</name>
    <dbReference type="NCBI Taxonomy" id="2593070"/>
    <lineage>
        <taxon>Bacteria</taxon>
        <taxon>Bacillati</taxon>
        <taxon>Actinomycetota</taxon>
        <taxon>Actinomycetes</taxon>
        <taxon>Cryptosporangiales</taxon>
        <taxon>Cryptosporangiaceae</taxon>
        <taxon>Cryptosporangium</taxon>
    </lineage>
</organism>
<dbReference type="InterPro" id="IPR020843">
    <property type="entry name" value="ER"/>
</dbReference>
<dbReference type="AlphaFoldDB" id="A0A545APH6"/>
<name>A0A545APH6_9ACTN</name>
<dbReference type="SUPFAM" id="SSF51735">
    <property type="entry name" value="NAD(P)-binding Rossmann-fold domains"/>
    <property type="match status" value="1"/>
</dbReference>
<dbReference type="SUPFAM" id="SSF50129">
    <property type="entry name" value="GroES-like"/>
    <property type="match status" value="1"/>
</dbReference>
<dbReference type="InterPro" id="IPR047618">
    <property type="entry name" value="QOR-like"/>
</dbReference>
<dbReference type="GO" id="GO:0005829">
    <property type="term" value="C:cytosol"/>
    <property type="evidence" value="ECO:0007669"/>
    <property type="project" value="TreeGrafter"/>
</dbReference>
<comment type="caution">
    <text evidence="4">The sequence shown here is derived from an EMBL/GenBank/DDBJ whole genome shotgun (WGS) entry which is preliminary data.</text>
</comment>
<dbReference type="FunCoup" id="A0A545APH6">
    <property type="interactions" value="316"/>
</dbReference>
<dbReference type="Pfam" id="PF00107">
    <property type="entry name" value="ADH_zinc_N"/>
    <property type="match status" value="1"/>
</dbReference>
<dbReference type="GO" id="GO:0070402">
    <property type="term" value="F:NADPH binding"/>
    <property type="evidence" value="ECO:0007669"/>
    <property type="project" value="TreeGrafter"/>
</dbReference>
<evidence type="ECO:0000259" key="3">
    <source>
        <dbReference type="SMART" id="SM00829"/>
    </source>
</evidence>
<dbReference type="Pfam" id="PF08240">
    <property type="entry name" value="ADH_N"/>
    <property type="match status" value="1"/>
</dbReference>
<dbReference type="PANTHER" id="PTHR48106">
    <property type="entry name" value="QUINONE OXIDOREDUCTASE PIG3-RELATED"/>
    <property type="match status" value="1"/>
</dbReference>
<dbReference type="InterPro" id="IPR011032">
    <property type="entry name" value="GroES-like_sf"/>
</dbReference>
<keyword evidence="2" id="KW-0560">Oxidoreductase</keyword>
<sequence length="325" mass="33898">MAERAIRIYETGGPEVMRHEELELPPPGPGEVRIRITAAGLNFRDTYERTGLYQVELPTGLGGEAAGVVTDVGEGVTGLAPGDRVAHATGPLGAYATAQNVPASCLVPVPGGVTDEAAAAVLLKGLTVWYLLRRTYPVQSGETVLFHAAAGGVGLIAGQWLRHLGVRAIGTVGSDDKAKLAIENGYQETILYRSLDVAKRVRELTDGAGVPVVYDSVGAETFENSLDCLRPRGLMVSFGNSSGPVTGVSLGILAAKGSLYVTRPTLGTYVADPEELRSAAAELFGLVESGVIDPNIGQRFPLADAADAHRALESRATTGSTVLIP</sequence>
<feature type="domain" description="Enoyl reductase (ER)" evidence="3">
    <location>
        <begin position="12"/>
        <end position="323"/>
    </location>
</feature>
<dbReference type="InterPro" id="IPR013149">
    <property type="entry name" value="ADH-like_C"/>
</dbReference>
<dbReference type="InterPro" id="IPR002364">
    <property type="entry name" value="Quin_OxRdtase/zeta-crystal_CS"/>
</dbReference>
<dbReference type="Gene3D" id="3.40.50.720">
    <property type="entry name" value="NAD(P)-binding Rossmann-like Domain"/>
    <property type="match status" value="1"/>
</dbReference>
<dbReference type="FunFam" id="3.40.50.720:FF:000053">
    <property type="entry name" value="Quinone oxidoreductase 1"/>
    <property type="match status" value="1"/>
</dbReference>
<dbReference type="PROSITE" id="PS01162">
    <property type="entry name" value="QOR_ZETA_CRYSTAL"/>
    <property type="match status" value="1"/>
</dbReference>
<dbReference type="GO" id="GO:0035925">
    <property type="term" value="F:mRNA 3'-UTR AU-rich region binding"/>
    <property type="evidence" value="ECO:0007669"/>
    <property type="project" value="TreeGrafter"/>
</dbReference>
<gene>
    <name evidence="4" type="ORF">FL583_20470</name>
</gene>
<protein>
    <submittedName>
        <fullName evidence="4">Quinone oxidoreductase</fullName>
    </submittedName>
</protein>
<evidence type="ECO:0000313" key="4">
    <source>
        <dbReference type="EMBL" id="TQS43222.1"/>
    </source>
</evidence>
<dbReference type="GO" id="GO:0003960">
    <property type="term" value="F:quinone reductase (NADPH) activity"/>
    <property type="evidence" value="ECO:0007669"/>
    <property type="project" value="InterPro"/>
</dbReference>
<evidence type="ECO:0000313" key="5">
    <source>
        <dbReference type="Proteomes" id="UP000317982"/>
    </source>
</evidence>
<evidence type="ECO:0000256" key="1">
    <source>
        <dbReference type="ARBA" id="ARBA00022857"/>
    </source>
</evidence>
<dbReference type="PANTHER" id="PTHR48106:SF13">
    <property type="entry name" value="QUINONE OXIDOREDUCTASE-RELATED"/>
    <property type="match status" value="1"/>
</dbReference>
<dbReference type="SMART" id="SM00829">
    <property type="entry name" value="PKS_ER"/>
    <property type="match status" value="1"/>
</dbReference>
<proteinExistence type="predicted"/>
<dbReference type="Gene3D" id="3.90.180.10">
    <property type="entry name" value="Medium-chain alcohol dehydrogenases, catalytic domain"/>
    <property type="match status" value="1"/>
</dbReference>
<dbReference type="EMBL" id="VIRS01000014">
    <property type="protein sequence ID" value="TQS43222.1"/>
    <property type="molecule type" value="Genomic_DNA"/>
</dbReference>
<dbReference type="Proteomes" id="UP000317982">
    <property type="component" value="Unassembled WGS sequence"/>
</dbReference>
<dbReference type="InterPro" id="IPR013154">
    <property type="entry name" value="ADH-like_N"/>
</dbReference>
<evidence type="ECO:0000256" key="2">
    <source>
        <dbReference type="ARBA" id="ARBA00023002"/>
    </source>
</evidence>
<keyword evidence="5" id="KW-1185">Reference proteome</keyword>